<dbReference type="Gene3D" id="1.20.1250.20">
    <property type="entry name" value="MFS general substrate transporter like domains"/>
    <property type="match status" value="1"/>
</dbReference>
<comment type="caution">
    <text evidence="7">The sequence shown here is derived from an EMBL/GenBank/DDBJ whole genome shotgun (WGS) entry which is preliminary data.</text>
</comment>
<feature type="transmembrane region" description="Helical" evidence="5">
    <location>
        <begin position="83"/>
        <end position="103"/>
    </location>
</feature>
<evidence type="ECO:0000256" key="4">
    <source>
        <dbReference type="ARBA" id="ARBA00023136"/>
    </source>
</evidence>
<feature type="transmembrane region" description="Helical" evidence="5">
    <location>
        <begin position="305"/>
        <end position="325"/>
    </location>
</feature>
<dbReference type="SUPFAM" id="SSF103473">
    <property type="entry name" value="MFS general substrate transporter"/>
    <property type="match status" value="1"/>
</dbReference>
<reference evidence="7" key="1">
    <citation type="submission" date="2023-07" db="EMBL/GenBank/DDBJ databases">
        <authorList>
            <consortium name="CYATHOMIX"/>
        </authorList>
    </citation>
    <scope>NUCLEOTIDE SEQUENCE</scope>
    <source>
        <strain evidence="7">N/A</strain>
    </source>
</reference>
<feature type="transmembrane region" description="Helical" evidence="5">
    <location>
        <begin position="337"/>
        <end position="357"/>
    </location>
</feature>
<protein>
    <recommendedName>
        <fullName evidence="6">Major facilitator superfamily (MFS) profile domain-containing protein</fullName>
    </recommendedName>
</protein>
<evidence type="ECO:0000313" key="8">
    <source>
        <dbReference type="Proteomes" id="UP001176961"/>
    </source>
</evidence>
<dbReference type="GO" id="GO:0016020">
    <property type="term" value="C:membrane"/>
    <property type="evidence" value="ECO:0007669"/>
    <property type="project" value="UniProtKB-SubCell"/>
</dbReference>
<keyword evidence="2 5" id="KW-0812">Transmembrane</keyword>
<feature type="transmembrane region" description="Helical" evidence="5">
    <location>
        <begin position="115"/>
        <end position="136"/>
    </location>
</feature>
<accession>A0AA36GU96</accession>
<dbReference type="AlphaFoldDB" id="A0AA36GU96"/>
<feature type="transmembrane region" description="Helical" evidence="5">
    <location>
        <begin position="276"/>
        <end position="293"/>
    </location>
</feature>
<dbReference type="InterPro" id="IPR005829">
    <property type="entry name" value="Sugar_transporter_CS"/>
</dbReference>
<gene>
    <name evidence="7" type="ORF">CYNAS_LOCUS10372</name>
</gene>
<feature type="transmembrane region" description="Helical" evidence="5">
    <location>
        <begin position="426"/>
        <end position="447"/>
    </location>
</feature>
<dbReference type="PANTHER" id="PTHR24064">
    <property type="entry name" value="SOLUTE CARRIER FAMILY 22 MEMBER"/>
    <property type="match status" value="1"/>
</dbReference>
<feature type="transmembrane region" description="Helical" evidence="5">
    <location>
        <begin position="142"/>
        <end position="164"/>
    </location>
</feature>
<dbReference type="PROSITE" id="PS50850">
    <property type="entry name" value="MFS"/>
    <property type="match status" value="1"/>
</dbReference>
<feature type="domain" description="Major facilitator superfamily (MFS) profile" evidence="6">
    <location>
        <begin position="12"/>
        <end position="451"/>
    </location>
</feature>
<dbReference type="Pfam" id="PF00083">
    <property type="entry name" value="Sugar_tr"/>
    <property type="match status" value="1"/>
</dbReference>
<dbReference type="EMBL" id="CATQJL010000223">
    <property type="protein sequence ID" value="CAJ0598389.1"/>
    <property type="molecule type" value="Genomic_DNA"/>
</dbReference>
<sequence>MTFYDLNRFHLIVLSTWLVGVFFGAQMLFAIFSNYLPKWKCGDGPLTRDCNVYKTCRENLTFHDNFFQSAAVEFDWVCNEKTYLMSAFSQVQFFGVLIGTFLFGTLADIFGRKPAVLFTLTGGFLASILSGFASTWQVLHSLRFFVGLFIGGVIVTLSTYVTELILPQQRMVMRGVFNWGIARIILTSTCMLFPEWRAATIACAVLLIPGLLSIFFILPESPTWLHNKDRLEQMREAERYIARFAGVEYVLVEHKAIDHVKTFCEMVKTPGLFRRLVVLWLMWYVASFCAYGNDLNSNTISGHLFVNQFLFAILITISKWILLAVDTCYPSFSRRTLHQGAQVVVCACFLVLSILLMQEYQGVGILLVNLIGSVFIEYTWDACFLCVLESIETSCRASGVGSCSLMARVGALSAPFLIHMNNFWPPSVYFSVFALGTVNLLISYKFLIESKGVDLDKVTMGDIRESGDRSRMVEPAVENCNACNNDNAHHS</sequence>
<evidence type="ECO:0000256" key="3">
    <source>
        <dbReference type="ARBA" id="ARBA00022989"/>
    </source>
</evidence>
<evidence type="ECO:0000256" key="1">
    <source>
        <dbReference type="ARBA" id="ARBA00004141"/>
    </source>
</evidence>
<dbReference type="InterPro" id="IPR005828">
    <property type="entry name" value="MFS_sugar_transport-like"/>
</dbReference>
<keyword evidence="4 5" id="KW-0472">Membrane</keyword>
<feature type="transmembrane region" description="Helical" evidence="5">
    <location>
        <begin position="363"/>
        <end position="388"/>
    </location>
</feature>
<feature type="transmembrane region" description="Helical" evidence="5">
    <location>
        <begin position="12"/>
        <end position="36"/>
    </location>
</feature>
<dbReference type="PROSITE" id="PS00217">
    <property type="entry name" value="SUGAR_TRANSPORT_2"/>
    <property type="match status" value="1"/>
</dbReference>
<dbReference type="InterPro" id="IPR036259">
    <property type="entry name" value="MFS_trans_sf"/>
</dbReference>
<evidence type="ECO:0000256" key="2">
    <source>
        <dbReference type="ARBA" id="ARBA00022692"/>
    </source>
</evidence>
<organism evidence="7 8">
    <name type="scientific">Cylicocyclus nassatus</name>
    <name type="common">Nematode worm</name>
    <dbReference type="NCBI Taxonomy" id="53992"/>
    <lineage>
        <taxon>Eukaryota</taxon>
        <taxon>Metazoa</taxon>
        <taxon>Ecdysozoa</taxon>
        <taxon>Nematoda</taxon>
        <taxon>Chromadorea</taxon>
        <taxon>Rhabditida</taxon>
        <taxon>Rhabditina</taxon>
        <taxon>Rhabditomorpha</taxon>
        <taxon>Strongyloidea</taxon>
        <taxon>Strongylidae</taxon>
        <taxon>Cylicocyclus</taxon>
    </lineage>
</organism>
<keyword evidence="3 5" id="KW-1133">Transmembrane helix</keyword>
<dbReference type="GO" id="GO:0022857">
    <property type="term" value="F:transmembrane transporter activity"/>
    <property type="evidence" value="ECO:0007669"/>
    <property type="project" value="InterPro"/>
</dbReference>
<comment type="subcellular location">
    <subcellularLocation>
        <location evidence="1">Membrane</location>
        <topology evidence="1">Multi-pass membrane protein</topology>
    </subcellularLocation>
</comment>
<evidence type="ECO:0000259" key="6">
    <source>
        <dbReference type="PROSITE" id="PS50850"/>
    </source>
</evidence>
<dbReference type="Proteomes" id="UP001176961">
    <property type="component" value="Unassembled WGS sequence"/>
</dbReference>
<name>A0AA36GU96_CYLNA</name>
<evidence type="ECO:0000256" key="5">
    <source>
        <dbReference type="SAM" id="Phobius"/>
    </source>
</evidence>
<dbReference type="InterPro" id="IPR020846">
    <property type="entry name" value="MFS_dom"/>
</dbReference>
<evidence type="ECO:0000313" key="7">
    <source>
        <dbReference type="EMBL" id="CAJ0598389.1"/>
    </source>
</evidence>
<proteinExistence type="predicted"/>
<feature type="transmembrane region" description="Helical" evidence="5">
    <location>
        <begin position="199"/>
        <end position="218"/>
    </location>
</feature>
<keyword evidence="8" id="KW-1185">Reference proteome</keyword>